<dbReference type="AlphaFoldDB" id="A0A1H1EYG5"/>
<feature type="region of interest" description="Disordered" evidence="1">
    <location>
        <begin position="32"/>
        <end position="89"/>
    </location>
</feature>
<reference evidence="3" key="1">
    <citation type="submission" date="2016-10" db="EMBL/GenBank/DDBJ databases">
        <authorList>
            <person name="Varghese N."/>
            <person name="Submissions S."/>
        </authorList>
    </citation>
    <scope>NUCLEOTIDE SEQUENCE [LARGE SCALE GENOMIC DNA]</scope>
    <source>
        <strain evidence="3">DSM 24767</strain>
    </source>
</reference>
<accession>A0A1H1EYG5</accession>
<feature type="compositionally biased region" description="Acidic residues" evidence="1">
    <location>
        <begin position="45"/>
        <end position="73"/>
    </location>
</feature>
<feature type="region of interest" description="Disordered" evidence="1">
    <location>
        <begin position="203"/>
        <end position="222"/>
    </location>
</feature>
<evidence type="ECO:0000313" key="2">
    <source>
        <dbReference type="EMBL" id="SDQ93777.1"/>
    </source>
</evidence>
<proteinExistence type="predicted"/>
<dbReference type="RefSeq" id="WP_090380397.1">
    <property type="nucleotide sequence ID" value="NZ_FNLC01000002.1"/>
</dbReference>
<evidence type="ECO:0000313" key="3">
    <source>
        <dbReference type="Proteomes" id="UP000198848"/>
    </source>
</evidence>
<dbReference type="EMBL" id="FNLC01000002">
    <property type="protein sequence ID" value="SDQ93777.1"/>
    <property type="molecule type" value="Genomic_DNA"/>
</dbReference>
<dbReference type="OrthoDB" id="206414at2157"/>
<evidence type="ECO:0000256" key="1">
    <source>
        <dbReference type="SAM" id="MobiDB-lite"/>
    </source>
</evidence>
<gene>
    <name evidence="2" type="ORF">SAMN04489842_1748</name>
</gene>
<dbReference type="Proteomes" id="UP000198848">
    <property type="component" value="Unassembled WGS sequence"/>
</dbReference>
<keyword evidence="3" id="KW-1185">Reference proteome</keyword>
<name>A0A1H1EYG5_NATTX</name>
<organism evidence="2 3">
    <name type="scientific">Natronobacterium texcoconense</name>
    <dbReference type="NCBI Taxonomy" id="1095778"/>
    <lineage>
        <taxon>Archaea</taxon>
        <taxon>Methanobacteriati</taxon>
        <taxon>Methanobacteriota</taxon>
        <taxon>Stenosarchaea group</taxon>
        <taxon>Halobacteria</taxon>
        <taxon>Halobacteriales</taxon>
        <taxon>Natrialbaceae</taxon>
        <taxon>Natronobacterium</taxon>
    </lineage>
</organism>
<sequence>MTRRFGSTRSRRTFLAGSTGFLALCAGCLDDGFDDASDPGTGGNDSDDQNGDSETDGGDGETDASGDADELVDDTYPYQHPDVPDSPGATLLLEADDADEWLEDRWEHGEPGDEVTAFVDETSFEDSLLVALEGEGSSLCYEMHLEDADLDGETLALEASVRDESADDESCAMQMTAVGLLVRATFDSDAERPTELSVEIVDDDGDRHEMRIGVDSATDTDE</sequence>
<protein>
    <submittedName>
        <fullName evidence="2">Uncharacterized protein</fullName>
    </submittedName>
</protein>